<comment type="caution">
    <text evidence="2">The sequence shown here is derived from an EMBL/GenBank/DDBJ whole genome shotgun (WGS) entry which is preliminary data.</text>
</comment>
<organism evidence="2">
    <name type="scientific">marine sediment metagenome</name>
    <dbReference type="NCBI Taxonomy" id="412755"/>
    <lineage>
        <taxon>unclassified sequences</taxon>
        <taxon>metagenomes</taxon>
        <taxon>ecological metagenomes</taxon>
    </lineage>
</organism>
<proteinExistence type="predicted"/>
<feature type="domain" description="Spore protein YkvP/CgeB glycosyl transferase-like" evidence="1">
    <location>
        <begin position="84"/>
        <end position="229"/>
    </location>
</feature>
<sequence length="232" mass="27047">FNSLKDNYFLYNLMEVDHVFSMDSTWIEQLKVIGLKNISFLQSGVDDETFFVQSQTDEFYNEHQSDIVFIGNCHSTIEGYKRTLFLSQFTGMSLKIHGNIGWKKWFDHFPELKNHFVLKTSPYSFEKMNKIYNSCLIAPIDTYPGVISGLHPKIFDCIAAGIFPLVEYRRDTEDLFENTGIALVRDYTKARDLAEYFLRNEAERKEILQNLRELVLAKYTSLNFAQSILAEL</sequence>
<feature type="non-terminal residue" evidence="2">
    <location>
        <position position="1"/>
    </location>
</feature>
<evidence type="ECO:0000313" key="2">
    <source>
        <dbReference type="EMBL" id="GAI90278.1"/>
    </source>
</evidence>
<name>X1SBC2_9ZZZZ</name>
<gene>
    <name evidence="2" type="ORF">S12H4_30487</name>
</gene>
<dbReference type="AlphaFoldDB" id="X1SBC2"/>
<dbReference type="Pfam" id="PF13524">
    <property type="entry name" value="Glyco_trans_1_2"/>
    <property type="match status" value="1"/>
</dbReference>
<dbReference type="EMBL" id="BARW01017686">
    <property type="protein sequence ID" value="GAI90278.1"/>
    <property type="molecule type" value="Genomic_DNA"/>
</dbReference>
<dbReference type="InterPro" id="IPR055259">
    <property type="entry name" value="YkvP/CgeB_Glyco_trans-like"/>
</dbReference>
<reference evidence="2" key="1">
    <citation type="journal article" date="2014" name="Front. Microbiol.">
        <title>High frequency of phylogenetically diverse reductive dehalogenase-homologous genes in deep subseafloor sedimentary metagenomes.</title>
        <authorList>
            <person name="Kawai M."/>
            <person name="Futagami T."/>
            <person name="Toyoda A."/>
            <person name="Takaki Y."/>
            <person name="Nishi S."/>
            <person name="Hori S."/>
            <person name="Arai W."/>
            <person name="Tsubouchi T."/>
            <person name="Morono Y."/>
            <person name="Uchiyama I."/>
            <person name="Ito T."/>
            <person name="Fujiyama A."/>
            <person name="Inagaki F."/>
            <person name="Takami H."/>
        </authorList>
    </citation>
    <scope>NUCLEOTIDE SEQUENCE</scope>
    <source>
        <strain evidence="2">Expedition CK06-06</strain>
    </source>
</reference>
<accession>X1SBC2</accession>
<protein>
    <recommendedName>
        <fullName evidence="1">Spore protein YkvP/CgeB glycosyl transferase-like domain-containing protein</fullName>
    </recommendedName>
</protein>
<evidence type="ECO:0000259" key="1">
    <source>
        <dbReference type="Pfam" id="PF13524"/>
    </source>
</evidence>